<keyword evidence="1" id="KW-0812">Transmembrane</keyword>
<feature type="transmembrane region" description="Helical" evidence="1">
    <location>
        <begin position="49"/>
        <end position="67"/>
    </location>
</feature>
<proteinExistence type="predicted"/>
<protein>
    <submittedName>
        <fullName evidence="2">Uncharacterized protein</fullName>
    </submittedName>
</protein>
<accession>A0A0F9M4H0</accession>
<keyword evidence="1" id="KW-1133">Transmembrane helix</keyword>
<comment type="caution">
    <text evidence="2">The sequence shown here is derived from an EMBL/GenBank/DDBJ whole genome shotgun (WGS) entry which is preliminary data.</text>
</comment>
<reference evidence="2" key="1">
    <citation type="journal article" date="2015" name="Nature">
        <title>Complex archaea that bridge the gap between prokaryotes and eukaryotes.</title>
        <authorList>
            <person name="Spang A."/>
            <person name="Saw J.H."/>
            <person name="Jorgensen S.L."/>
            <person name="Zaremba-Niedzwiedzka K."/>
            <person name="Martijn J."/>
            <person name="Lind A.E."/>
            <person name="van Eijk R."/>
            <person name="Schleper C."/>
            <person name="Guy L."/>
            <person name="Ettema T.J."/>
        </authorList>
    </citation>
    <scope>NUCLEOTIDE SEQUENCE</scope>
</reference>
<organism evidence="2">
    <name type="scientific">marine sediment metagenome</name>
    <dbReference type="NCBI Taxonomy" id="412755"/>
    <lineage>
        <taxon>unclassified sequences</taxon>
        <taxon>metagenomes</taxon>
        <taxon>ecological metagenomes</taxon>
    </lineage>
</organism>
<dbReference type="EMBL" id="LAZR01009617">
    <property type="protein sequence ID" value="KKM71540.1"/>
    <property type="molecule type" value="Genomic_DNA"/>
</dbReference>
<evidence type="ECO:0000313" key="2">
    <source>
        <dbReference type="EMBL" id="KKM71540.1"/>
    </source>
</evidence>
<feature type="transmembrane region" description="Helical" evidence="1">
    <location>
        <begin position="7"/>
        <end position="29"/>
    </location>
</feature>
<sequence length="75" mass="7991">MRSIEKTIIILAVIAFVIAVGSGILDVFIQDFEEGVDVLLELGEHSTQALVALTALVAAVLTLTNSARGRKKRGK</sequence>
<dbReference type="AlphaFoldDB" id="A0A0F9M4H0"/>
<gene>
    <name evidence="2" type="ORF">LCGC14_1429620</name>
</gene>
<keyword evidence="1" id="KW-0472">Membrane</keyword>
<name>A0A0F9M4H0_9ZZZZ</name>
<evidence type="ECO:0000256" key="1">
    <source>
        <dbReference type="SAM" id="Phobius"/>
    </source>
</evidence>